<name>A0A915KLF6_ROMCU</name>
<keyword evidence="1" id="KW-1185">Reference proteome</keyword>
<evidence type="ECO:0000313" key="1">
    <source>
        <dbReference type="Proteomes" id="UP000887565"/>
    </source>
</evidence>
<protein>
    <submittedName>
        <fullName evidence="2">Uncharacterized protein</fullName>
    </submittedName>
</protein>
<dbReference type="AlphaFoldDB" id="A0A915KLF6"/>
<reference evidence="2" key="1">
    <citation type="submission" date="2022-11" db="UniProtKB">
        <authorList>
            <consortium name="WormBaseParasite"/>
        </authorList>
    </citation>
    <scope>IDENTIFICATION</scope>
</reference>
<evidence type="ECO:0000313" key="2">
    <source>
        <dbReference type="WBParaSite" id="nRc.2.0.1.t39672-RA"/>
    </source>
</evidence>
<dbReference type="WBParaSite" id="nRc.2.0.1.t39672-RA">
    <property type="protein sequence ID" value="nRc.2.0.1.t39672-RA"/>
    <property type="gene ID" value="nRc.2.0.1.g39672"/>
</dbReference>
<proteinExistence type="predicted"/>
<dbReference type="Proteomes" id="UP000887565">
    <property type="component" value="Unplaced"/>
</dbReference>
<sequence length="178" mass="20375">MYYRLVVWQDQTLDNNNSSVQNLNDTKRADAEVALDTDVHLVTVVRAAWSERNDLPKKPVVSRSFELKCSDLVQEKVRQQCPNLKKSLLYDYWKDRAPARSNDRWSVSFGERRRLNPGHSSPVMSGNIGRQSNTGQIQCYRAEMFVAGSPVSSNCIVTLTCNDWQTCREQSSTYHLAE</sequence>
<accession>A0A915KLF6</accession>
<organism evidence="1 2">
    <name type="scientific">Romanomermis culicivorax</name>
    <name type="common">Nematode worm</name>
    <dbReference type="NCBI Taxonomy" id="13658"/>
    <lineage>
        <taxon>Eukaryota</taxon>
        <taxon>Metazoa</taxon>
        <taxon>Ecdysozoa</taxon>
        <taxon>Nematoda</taxon>
        <taxon>Enoplea</taxon>
        <taxon>Dorylaimia</taxon>
        <taxon>Mermithida</taxon>
        <taxon>Mermithoidea</taxon>
        <taxon>Mermithidae</taxon>
        <taxon>Romanomermis</taxon>
    </lineage>
</organism>